<dbReference type="SUPFAM" id="SSF56436">
    <property type="entry name" value="C-type lectin-like"/>
    <property type="match status" value="1"/>
</dbReference>
<proteinExistence type="predicted"/>
<dbReference type="AlphaFoldDB" id="A0AAV4BTP1"/>
<keyword evidence="3" id="KW-1185">Reference proteome</keyword>
<dbReference type="InterPro" id="IPR050111">
    <property type="entry name" value="C-type_lectin/snaclec_domain"/>
</dbReference>
<accession>A0AAV4BTP1</accession>
<dbReference type="EMBL" id="BLXT01005539">
    <property type="protein sequence ID" value="GFO23815.1"/>
    <property type="molecule type" value="Genomic_DNA"/>
</dbReference>
<dbReference type="PANTHER" id="PTHR22803">
    <property type="entry name" value="MANNOSE, PHOSPHOLIPASE, LECTIN RECEPTOR RELATED"/>
    <property type="match status" value="1"/>
</dbReference>
<gene>
    <name evidence="2" type="ORF">PoB_005032000</name>
</gene>
<dbReference type="InterPro" id="IPR016187">
    <property type="entry name" value="CTDL_fold"/>
</dbReference>
<sequence>MAQSLAQFLLVVAFLTVAAAAPSCPVGWSVFGGSCYYIGAAGSNFTTAAKGCRSIGSELASIYSPEENTFVKSLLKDDVLKYALDIDTCSENFKGSSYNGGLAVEVHNSLKIIEQ</sequence>
<reference evidence="2 3" key="1">
    <citation type="journal article" date="2021" name="Elife">
        <title>Chloroplast acquisition without the gene transfer in kleptoplastic sea slugs, Plakobranchus ocellatus.</title>
        <authorList>
            <person name="Maeda T."/>
            <person name="Takahashi S."/>
            <person name="Yoshida T."/>
            <person name="Shimamura S."/>
            <person name="Takaki Y."/>
            <person name="Nagai Y."/>
            <person name="Toyoda A."/>
            <person name="Suzuki Y."/>
            <person name="Arimoto A."/>
            <person name="Ishii H."/>
            <person name="Satoh N."/>
            <person name="Nishiyama T."/>
            <person name="Hasebe M."/>
            <person name="Maruyama T."/>
            <person name="Minagawa J."/>
            <person name="Obokata J."/>
            <person name="Shigenobu S."/>
        </authorList>
    </citation>
    <scope>NUCLEOTIDE SEQUENCE [LARGE SCALE GENOMIC DNA]</scope>
</reference>
<evidence type="ECO:0000313" key="3">
    <source>
        <dbReference type="Proteomes" id="UP000735302"/>
    </source>
</evidence>
<comment type="caution">
    <text evidence="2">The sequence shown here is derived from an EMBL/GenBank/DDBJ whole genome shotgun (WGS) entry which is preliminary data.</text>
</comment>
<dbReference type="Proteomes" id="UP000735302">
    <property type="component" value="Unassembled WGS sequence"/>
</dbReference>
<organism evidence="2 3">
    <name type="scientific">Plakobranchus ocellatus</name>
    <dbReference type="NCBI Taxonomy" id="259542"/>
    <lineage>
        <taxon>Eukaryota</taxon>
        <taxon>Metazoa</taxon>
        <taxon>Spiralia</taxon>
        <taxon>Lophotrochozoa</taxon>
        <taxon>Mollusca</taxon>
        <taxon>Gastropoda</taxon>
        <taxon>Heterobranchia</taxon>
        <taxon>Euthyneura</taxon>
        <taxon>Panpulmonata</taxon>
        <taxon>Sacoglossa</taxon>
        <taxon>Placobranchoidea</taxon>
        <taxon>Plakobranchidae</taxon>
        <taxon>Plakobranchus</taxon>
    </lineage>
</organism>
<feature type="signal peptide" evidence="1">
    <location>
        <begin position="1"/>
        <end position="20"/>
    </location>
</feature>
<evidence type="ECO:0000256" key="1">
    <source>
        <dbReference type="SAM" id="SignalP"/>
    </source>
</evidence>
<protein>
    <submittedName>
        <fullName evidence="2">Snaclec bothrojaracin subunit beta</fullName>
    </submittedName>
</protein>
<evidence type="ECO:0000313" key="2">
    <source>
        <dbReference type="EMBL" id="GFO23815.1"/>
    </source>
</evidence>
<dbReference type="Gene3D" id="3.10.100.10">
    <property type="entry name" value="Mannose-Binding Protein A, subunit A"/>
    <property type="match status" value="1"/>
</dbReference>
<keyword evidence="1" id="KW-0732">Signal</keyword>
<dbReference type="InterPro" id="IPR016186">
    <property type="entry name" value="C-type_lectin-like/link_sf"/>
</dbReference>
<feature type="chain" id="PRO_5043539793" evidence="1">
    <location>
        <begin position="21"/>
        <end position="115"/>
    </location>
</feature>
<name>A0AAV4BTP1_9GAST</name>